<evidence type="ECO:0000259" key="2">
    <source>
        <dbReference type="PROSITE" id="PS50011"/>
    </source>
</evidence>
<dbReference type="SUPFAM" id="SSF56112">
    <property type="entry name" value="Protein kinase-like (PK-like)"/>
    <property type="match status" value="1"/>
</dbReference>
<dbReference type="PANTHER" id="PTHR27003">
    <property type="entry name" value="OS07G0166700 PROTEIN"/>
    <property type="match status" value="1"/>
</dbReference>
<dbReference type="InterPro" id="IPR001245">
    <property type="entry name" value="Ser-Thr/Tyr_kinase_cat_dom"/>
</dbReference>
<dbReference type="Pfam" id="PF07714">
    <property type="entry name" value="PK_Tyr_Ser-Thr"/>
    <property type="match status" value="1"/>
</dbReference>
<dbReference type="GO" id="GO:0005524">
    <property type="term" value="F:ATP binding"/>
    <property type="evidence" value="ECO:0007669"/>
    <property type="project" value="InterPro"/>
</dbReference>
<keyword evidence="3" id="KW-0808">Transferase</keyword>
<evidence type="ECO:0000313" key="3">
    <source>
        <dbReference type="EMBL" id="PON39459.1"/>
    </source>
</evidence>
<accession>A0A2P5ASF0</accession>
<sequence length="294" mass="33167">MSQRALSCVWHITPLAQWLRYVHLVSLIGYCADDGDDHVYEYLANGTLRNHLYGTDNVPLSWKQRLEICVGAARGLHYLHTDTNILLDEKWVSKDSDFGLSKIHPSDKLLSSVGMGTFGYLDPEYAWRQELTDNSDVYSFGVCIVEGTIQNIIDPVLTGKIAPECFKMYVESAESCVRDRRIRRPTMGDVKEKLEFALELQEQEDAKMEEMYPDGVYSYPELSHVPRDDFSDLQSDTDLTSLGSNTTGLSFLSVETESGNIDICLEPEATDSKCTDEEIEKENSVGVNPVWISL</sequence>
<evidence type="ECO:0000313" key="4">
    <source>
        <dbReference type="Proteomes" id="UP000237105"/>
    </source>
</evidence>
<evidence type="ECO:0000256" key="1">
    <source>
        <dbReference type="SAM" id="SignalP"/>
    </source>
</evidence>
<dbReference type="InterPro" id="IPR045272">
    <property type="entry name" value="ANXUR1/2-like"/>
</dbReference>
<dbReference type="InterPro" id="IPR000719">
    <property type="entry name" value="Prot_kinase_dom"/>
</dbReference>
<dbReference type="Gene3D" id="1.10.510.10">
    <property type="entry name" value="Transferase(Phosphotransferase) domain 1"/>
    <property type="match status" value="1"/>
</dbReference>
<name>A0A2P5ASF0_PARAD</name>
<dbReference type="InterPro" id="IPR011009">
    <property type="entry name" value="Kinase-like_dom_sf"/>
</dbReference>
<dbReference type="GO" id="GO:0004714">
    <property type="term" value="F:transmembrane receptor protein tyrosine kinase activity"/>
    <property type="evidence" value="ECO:0007669"/>
    <property type="project" value="InterPro"/>
</dbReference>
<dbReference type="Proteomes" id="UP000237105">
    <property type="component" value="Unassembled WGS sequence"/>
</dbReference>
<reference evidence="4" key="1">
    <citation type="submission" date="2016-06" db="EMBL/GenBank/DDBJ databases">
        <title>Parallel loss of symbiosis genes in relatives of nitrogen-fixing non-legume Parasponia.</title>
        <authorList>
            <person name="Van Velzen R."/>
            <person name="Holmer R."/>
            <person name="Bu F."/>
            <person name="Rutten L."/>
            <person name="Van Zeijl A."/>
            <person name="Liu W."/>
            <person name="Santuari L."/>
            <person name="Cao Q."/>
            <person name="Sharma T."/>
            <person name="Shen D."/>
            <person name="Roswanjaya Y."/>
            <person name="Wardhani T."/>
            <person name="Kalhor M.S."/>
            <person name="Jansen J."/>
            <person name="Van den Hoogen J."/>
            <person name="Gungor B."/>
            <person name="Hartog M."/>
            <person name="Hontelez J."/>
            <person name="Verver J."/>
            <person name="Yang W.-C."/>
            <person name="Schijlen E."/>
            <person name="Repin R."/>
            <person name="Schilthuizen M."/>
            <person name="Schranz E."/>
            <person name="Heidstra R."/>
            <person name="Miyata K."/>
            <person name="Fedorova E."/>
            <person name="Kohlen W."/>
            <person name="Bisseling T."/>
            <person name="Smit S."/>
            <person name="Geurts R."/>
        </authorList>
    </citation>
    <scope>NUCLEOTIDE SEQUENCE [LARGE SCALE GENOMIC DNA]</scope>
    <source>
        <strain evidence="4">cv. WU1-14</strain>
    </source>
</reference>
<keyword evidence="4" id="KW-1185">Reference proteome</keyword>
<feature type="domain" description="Protein kinase" evidence="2">
    <location>
        <begin position="1"/>
        <end position="222"/>
    </location>
</feature>
<dbReference type="PANTHER" id="PTHR27003:SF460">
    <property type="entry name" value="RECEPTOR-LIKE PROTEIN KINASE FERONIA"/>
    <property type="match status" value="1"/>
</dbReference>
<keyword evidence="3" id="KW-0418">Kinase</keyword>
<protein>
    <submittedName>
        <fullName evidence="3">Tyrosine-protein kinase</fullName>
    </submittedName>
</protein>
<dbReference type="PROSITE" id="PS50011">
    <property type="entry name" value="PROTEIN_KINASE_DOM"/>
    <property type="match status" value="1"/>
</dbReference>
<dbReference type="EMBL" id="JXTB01000465">
    <property type="protein sequence ID" value="PON39459.1"/>
    <property type="molecule type" value="Genomic_DNA"/>
</dbReference>
<dbReference type="OrthoDB" id="1193975at2759"/>
<dbReference type="GO" id="GO:0005886">
    <property type="term" value="C:plasma membrane"/>
    <property type="evidence" value="ECO:0007669"/>
    <property type="project" value="TreeGrafter"/>
</dbReference>
<organism evidence="3 4">
    <name type="scientific">Parasponia andersonii</name>
    <name type="common">Sponia andersonii</name>
    <dbReference type="NCBI Taxonomy" id="3476"/>
    <lineage>
        <taxon>Eukaryota</taxon>
        <taxon>Viridiplantae</taxon>
        <taxon>Streptophyta</taxon>
        <taxon>Embryophyta</taxon>
        <taxon>Tracheophyta</taxon>
        <taxon>Spermatophyta</taxon>
        <taxon>Magnoliopsida</taxon>
        <taxon>eudicotyledons</taxon>
        <taxon>Gunneridae</taxon>
        <taxon>Pentapetalae</taxon>
        <taxon>rosids</taxon>
        <taxon>fabids</taxon>
        <taxon>Rosales</taxon>
        <taxon>Cannabaceae</taxon>
        <taxon>Parasponia</taxon>
    </lineage>
</organism>
<feature type="chain" id="PRO_5015138397" evidence="1">
    <location>
        <begin position="25"/>
        <end position="294"/>
    </location>
</feature>
<gene>
    <name evidence="3" type="ORF">PanWU01x14_304920</name>
</gene>
<proteinExistence type="predicted"/>
<comment type="caution">
    <text evidence="3">The sequence shown here is derived from an EMBL/GenBank/DDBJ whole genome shotgun (WGS) entry which is preliminary data.</text>
</comment>
<dbReference type="AlphaFoldDB" id="A0A2P5ASF0"/>
<dbReference type="GO" id="GO:0009506">
    <property type="term" value="C:plasmodesma"/>
    <property type="evidence" value="ECO:0007669"/>
    <property type="project" value="TreeGrafter"/>
</dbReference>
<keyword evidence="1" id="KW-0732">Signal</keyword>
<feature type="signal peptide" evidence="1">
    <location>
        <begin position="1"/>
        <end position="24"/>
    </location>
</feature>